<protein>
    <recommendedName>
        <fullName evidence="3">C-type lectin domain-containing protein</fullName>
    </recommendedName>
</protein>
<dbReference type="SUPFAM" id="SSF56436">
    <property type="entry name" value="C-type lectin-like"/>
    <property type="match status" value="1"/>
</dbReference>
<evidence type="ECO:0000256" key="2">
    <source>
        <dbReference type="ARBA" id="ARBA00023157"/>
    </source>
</evidence>
<dbReference type="GO" id="GO:0030246">
    <property type="term" value="F:carbohydrate binding"/>
    <property type="evidence" value="ECO:0007669"/>
    <property type="project" value="UniProtKB-KW"/>
</dbReference>
<dbReference type="EMBL" id="JBBHLL010000609">
    <property type="protein sequence ID" value="KAK7799492.1"/>
    <property type="molecule type" value="Genomic_DNA"/>
</dbReference>
<evidence type="ECO:0000256" key="1">
    <source>
        <dbReference type="ARBA" id="ARBA00022734"/>
    </source>
</evidence>
<dbReference type="PROSITE" id="PS50041">
    <property type="entry name" value="C_TYPE_LECTIN_2"/>
    <property type="match status" value="1"/>
</dbReference>
<sequence length="216" mass="24827">MREVSFCVLFHYSEEEVTFEVQEFAENDHEGLICSFKSIPDTGFPRFVGAHRDRPRISRGAPARRREGKPGAELMWPHCPVCSAAGLCRPCPWEWELFQGSCYLFSRTLGSWEASAASCQNLGAHLVIINSFEEQQFLKYLHIRKNELTWIGLSDHRHEGSWHWVDGTSLGLSFWKDGEPNNDGNEDCVELLEDKWNDKRCTAKNFWICEKPSAPC</sequence>
<dbReference type="InterPro" id="IPR016187">
    <property type="entry name" value="CTDL_fold"/>
</dbReference>
<dbReference type="Proteomes" id="UP001488838">
    <property type="component" value="Unassembled WGS sequence"/>
</dbReference>
<evidence type="ECO:0000313" key="5">
    <source>
        <dbReference type="Proteomes" id="UP001488838"/>
    </source>
</evidence>
<comment type="caution">
    <text evidence="4">The sequence shown here is derived from an EMBL/GenBank/DDBJ whole genome shotgun (WGS) entry which is preliminary data.</text>
</comment>
<accession>A0AAW0HAI2</accession>
<gene>
    <name evidence="4" type="ORF">U0070_022616</name>
</gene>
<dbReference type="PANTHER" id="PTHR22803">
    <property type="entry name" value="MANNOSE, PHOSPHOLIPASE, LECTIN RECEPTOR RELATED"/>
    <property type="match status" value="1"/>
</dbReference>
<organism evidence="4 5">
    <name type="scientific">Myodes glareolus</name>
    <name type="common">Bank vole</name>
    <name type="synonym">Clethrionomys glareolus</name>
    <dbReference type="NCBI Taxonomy" id="447135"/>
    <lineage>
        <taxon>Eukaryota</taxon>
        <taxon>Metazoa</taxon>
        <taxon>Chordata</taxon>
        <taxon>Craniata</taxon>
        <taxon>Vertebrata</taxon>
        <taxon>Euteleostomi</taxon>
        <taxon>Mammalia</taxon>
        <taxon>Eutheria</taxon>
        <taxon>Euarchontoglires</taxon>
        <taxon>Glires</taxon>
        <taxon>Rodentia</taxon>
        <taxon>Myomorpha</taxon>
        <taxon>Muroidea</taxon>
        <taxon>Cricetidae</taxon>
        <taxon>Arvicolinae</taxon>
        <taxon>Myodes</taxon>
    </lineage>
</organism>
<name>A0AAW0HAI2_MYOGA</name>
<dbReference type="CDD" id="cd03590">
    <property type="entry name" value="CLECT_DC-SIGN_like"/>
    <property type="match status" value="1"/>
</dbReference>
<keyword evidence="2" id="KW-1015">Disulfide bond</keyword>
<keyword evidence="1" id="KW-0430">Lectin</keyword>
<evidence type="ECO:0000259" key="3">
    <source>
        <dbReference type="PROSITE" id="PS50041"/>
    </source>
</evidence>
<feature type="non-terminal residue" evidence="4">
    <location>
        <position position="216"/>
    </location>
</feature>
<dbReference type="InterPro" id="IPR018378">
    <property type="entry name" value="C-type_lectin_CS"/>
</dbReference>
<dbReference type="AlphaFoldDB" id="A0AAW0HAI2"/>
<dbReference type="SMART" id="SM00034">
    <property type="entry name" value="CLECT"/>
    <property type="match status" value="1"/>
</dbReference>
<feature type="domain" description="C-type lectin" evidence="3">
    <location>
        <begin position="98"/>
        <end position="210"/>
    </location>
</feature>
<proteinExistence type="predicted"/>
<dbReference type="InterPro" id="IPR001304">
    <property type="entry name" value="C-type_lectin-like"/>
</dbReference>
<dbReference type="InterPro" id="IPR016186">
    <property type="entry name" value="C-type_lectin-like/link_sf"/>
</dbReference>
<reference evidence="4 5" key="1">
    <citation type="journal article" date="2023" name="bioRxiv">
        <title>Conserved and derived expression patterns and positive selection on dental genes reveal complex evolutionary context of ever-growing rodent molars.</title>
        <authorList>
            <person name="Calamari Z.T."/>
            <person name="Song A."/>
            <person name="Cohen E."/>
            <person name="Akter M."/>
            <person name="Roy R.D."/>
            <person name="Hallikas O."/>
            <person name="Christensen M.M."/>
            <person name="Li P."/>
            <person name="Marangoni P."/>
            <person name="Jernvall J."/>
            <person name="Klein O.D."/>
        </authorList>
    </citation>
    <scope>NUCLEOTIDE SEQUENCE [LARGE SCALE GENOMIC DNA]</scope>
    <source>
        <strain evidence="4">V071</strain>
    </source>
</reference>
<dbReference type="Gene3D" id="3.10.100.10">
    <property type="entry name" value="Mannose-Binding Protein A, subunit A"/>
    <property type="match status" value="1"/>
</dbReference>
<evidence type="ECO:0000313" key="4">
    <source>
        <dbReference type="EMBL" id="KAK7799492.1"/>
    </source>
</evidence>
<dbReference type="PROSITE" id="PS00615">
    <property type="entry name" value="C_TYPE_LECTIN_1"/>
    <property type="match status" value="1"/>
</dbReference>
<dbReference type="Pfam" id="PF00059">
    <property type="entry name" value="Lectin_C"/>
    <property type="match status" value="1"/>
</dbReference>
<keyword evidence="5" id="KW-1185">Reference proteome</keyword>
<dbReference type="InterPro" id="IPR050111">
    <property type="entry name" value="C-type_lectin/snaclec_domain"/>
</dbReference>
<dbReference type="InterPro" id="IPR033989">
    <property type="entry name" value="CD209-like_CTLD"/>
</dbReference>